<dbReference type="GO" id="GO:0008270">
    <property type="term" value="F:zinc ion binding"/>
    <property type="evidence" value="ECO:0007669"/>
    <property type="project" value="UniProtKB-KW"/>
</dbReference>
<evidence type="ECO:0000256" key="7">
    <source>
        <dbReference type="ARBA" id="ARBA00022833"/>
    </source>
</evidence>
<keyword evidence="7" id="KW-0862">Zinc</keyword>
<gene>
    <name evidence="13" type="ORF">BCR32DRAFT_199538</name>
</gene>
<dbReference type="InterPro" id="IPR013083">
    <property type="entry name" value="Znf_RING/FYVE/PHD"/>
</dbReference>
<evidence type="ECO:0000313" key="13">
    <source>
        <dbReference type="EMBL" id="ORX85924.1"/>
    </source>
</evidence>
<feature type="compositionally biased region" description="Basic and acidic residues" evidence="9">
    <location>
        <begin position="327"/>
        <end position="336"/>
    </location>
</feature>
<dbReference type="InterPro" id="IPR008942">
    <property type="entry name" value="ENTH_VHS"/>
</dbReference>
<keyword evidence="5" id="KW-0967">Endosome</keyword>
<dbReference type="CDD" id="cd16979">
    <property type="entry name" value="VHS_Vps27"/>
    <property type="match status" value="1"/>
</dbReference>
<feature type="region of interest" description="Disordered" evidence="9">
    <location>
        <begin position="661"/>
        <end position="714"/>
    </location>
</feature>
<dbReference type="SMART" id="SM00288">
    <property type="entry name" value="VHS"/>
    <property type="match status" value="1"/>
</dbReference>
<keyword evidence="6 8" id="KW-0863">Zinc-finger</keyword>
<reference evidence="13 14" key="2">
    <citation type="submission" date="2016-08" db="EMBL/GenBank/DDBJ databases">
        <title>Pervasive Adenine N6-methylation of Active Genes in Fungi.</title>
        <authorList>
            <consortium name="DOE Joint Genome Institute"/>
            <person name="Mondo S.J."/>
            <person name="Dannebaum R.O."/>
            <person name="Kuo R.C."/>
            <person name="Labutti K."/>
            <person name="Haridas S."/>
            <person name="Kuo A."/>
            <person name="Salamov A."/>
            <person name="Ahrendt S.R."/>
            <person name="Lipzen A."/>
            <person name="Sullivan W."/>
            <person name="Andreopoulos W.B."/>
            <person name="Clum A."/>
            <person name="Lindquist E."/>
            <person name="Daum C."/>
            <person name="Ramamoorthy G.K."/>
            <person name="Gryganskyi A."/>
            <person name="Culley D."/>
            <person name="Magnuson J.K."/>
            <person name="James T.Y."/>
            <person name="O'Malley M.A."/>
            <person name="Stajich J.E."/>
            <person name="Spatafora J.W."/>
            <person name="Visel A."/>
            <person name="Grigoriev I.V."/>
        </authorList>
    </citation>
    <scope>NUCLEOTIDE SEQUENCE [LARGE SCALE GENOMIC DNA]</scope>
    <source>
        <strain evidence="13 14">S4</strain>
    </source>
</reference>
<dbReference type="Pfam" id="PF02809">
    <property type="entry name" value="UIM"/>
    <property type="match status" value="2"/>
</dbReference>
<name>A0A1Y1XKQ0_9FUNG</name>
<dbReference type="Gene3D" id="3.30.40.10">
    <property type="entry name" value="Zinc/RING finger domain, C3HC4 (zinc finger)"/>
    <property type="match status" value="1"/>
</dbReference>
<dbReference type="PROSITE" id="PS50330">
    <property type="entry name" value="UIM"/>
    <property type="match status" value="2"/>
</dbReference>
<feature type="region of interest" description="Disordered" evidence="9">
    <location>
        <begin position="488"/>
        <end position="644"/>
    </location>
</feature>
<evidence type="ECO:0000259" key="11">
    <source>
        <dbReference type="PROSITE" id="PS50178"/>
    </source>
</evidence>
<dbReference type="GO" id="GO:0043130">
    <property type="term" value="F:ubiquitin binding"/>
    <property type="evidence" value="ECO:0007669"/>
    <property type="project" value="InterPro"/>
</dbReference>
<proteinExistence type="inferred from homology"/>
<dbReference type="InterPro" id="IPR000306">
    <property type="entry name" value="Znf_FYVE"/>
</dbReference>
<feature type="compositionally biased region" description="Low complexity" evidence="9">
    <location>
        <begin position="488"/>
        <end position="512"/>
    </location>
</feature>
<reference evidence="13 14" key="1">
    <citation type="submission" date="2016-08" db="EMBL/GenBank/DDBJ databases">
        <title>A Parts List for Fungal Cellulosomes Revealed by Comparative Genomics.</title>
        <authorList>
            <consortium name="DOE Joint Genome Institute"/>
            <person name="Haitjema C.H."/>
            <person name="Gilmore S.P."/>
            <person name="Henske J.K."/>
            <person name="Solomon K.V."/>
            <person name="De Groot R."/>
            <person name="Kuo A."/>
            <person name="Mondo S.J."/>
            <person name="Salamov A.A."/>
            <person name="Labutti K."/>
            <person name="Zhao Z."/>
            <person name="Chiniquy J."/>
            <person name="Barry K."/>
            <person name="Brewer H.M."/>
            <person name="Purvine S.O."/>
            <person name="Wright A.T."/>
            <person name="Boxma B."/>
            <person name="Van Alen T."/>
            <person name="Hackstein J.H."/>
            <person name="Baker S.E."/>
            <person name="Grigoriev I.V."/>
            <person name="O'Malley M.A."/>
        </authorList>
    </citation>
    <scope>NUCLEOTIDE SEQUENCE [LARGE SCALE GENOMIC DNA]</scope>
    <source>
        <strain evidence="13 14">S4</strain>
    </source>
</reference>
<evidence type="ECO:0000256" key="10">
    <source>
        <dbReference type="SAM" id="Phobius"/>
    </source>
</evidence>
<evidence type="ECO:0000256" key="3">
    <source>
        <dbReference type="ARBA" id="ARBA00017753"/>
    </source>
</evidence>
<protein>
    <recommendedName>
        <fullName evidence="3">Vacuolar protein sorting-associated protein 27</fullName>
    </recommendedName>
</protein>
<dbReference type="InterPro" id="IPR002014">
    <property type="entry name" value="VHS_dom"/>
</dbReference>
<dbReference type="STRING" id="1754192.A0A1Y1XKQ0"/>
<dbReference type="SMART" id="SM00726">
    <property type="entry name" value="UIM"/>
    <property type="match status" value="2"/>
</dbReference>
<dbReference type="GO" id="GO:0035091">
    <property type="term" value="F:phosphatidylinositol binding"/>
    <property type="evidence" value="ECO:0007669"/>
    <property type="project" value="InterPro"/>
</dbReference>
<dbReference type="GO" id="GO:0005769">
    <property type="term" value="C:early endosome"/>
    <property type="evidence" value="ECO:0007669"/>
    <property type="project" value="TreeGrafter"/>
</dbReference>
<keyword evidence="14" id="KW-1185">Reference proteome</keyword>
<evidence type="ECO:0000256" key="5">
    <source>
        <dbReference type="ARBA" id="ARBA00022753"/>
    </source>
</evidence>
<feature type="domain" description="FYVE-type" evidence="11">
    <location>
        <begin position="184"/>
        <end position="244"/>
    </location>
</feature>
<evidence type="ECO:0000256" key="6">
    <source>
        <dbReference type="ARBA" id="ARBA00022771"/>
    </source>
</evidence>
<dbReference type="SUPFAM" id="SSF57903">
    <property type="entry name" value="FYVE/PHD zinc finger"/>
    <property type="match status" value="1"/>
</dbReference>
<evidence type="ECO:0000256" key="9">
    <source>
        <dbReference type="SAM" id="MobiDB-lite"/>
    </source>
</evidence>
<feature type="compositionally biased region" description="Pro residues" evidence="9">
    <location>
        <begin position="688"/>
        <end position="704"/>
    </location>
</feature>
<dbReference type="Gene3D" id="6.10.140.100">
    <property type="match status" value="1"/>
</dbReference>
<feature type="compositionally biased region" description="Low complexity" evidence="9">
    <location>
        <begin position="537"/>
        <end position="551"/>
    </location>
</feature>
<keyword evidence="10" id="KW-1133">Transmembrane helix</keyword>
<dbReference type="GO" id="GO:0031623">
    <property type="term" value="P:receptor internalization"/>
    <property type="evidence" value="ECO:0007669"/>
    <property type="project" value="TreeGrafter"/>
</dbReference>
<dbReference type="InterPro" id="IPR011011">
    <property type="entry name" value="Znf_FYVE_PHD"/>
</dbReference>
<dbReference type="GO" id="GO:0007034">
    <property type="term" value="P:vacuolar transport"/>
    <property type="evidence" value="ECO:0007669"/>
    <property type="project" value="UniProtKB-ARBA"/>
</dbReference>
<dbReference type="Proteomes" id="UP000193944">
    <property type="component" value="Unassembled WGS sequence"/>
</dbReference>
<evidence type="ECO:0000256" key="2">
    <source>
        <dbReference type="ARBA" id="ARBA00008597"/>
    </source>
</evidence>
<dbReference type="PANTHER" id="PTHR46275">
    <property type="entry name" value="HEPATOCYTE GROWTH FACTOR-REGULATED TYROSINE KINASE SUBSTRATE"/>
    <property type="match status" value="1"/>
</dbReference>
<dbReference type="InterPro" id="IPR003903">
    <property type="entry name" value="UIM_dom"/>
</dbReference>
<feature type="transmembrane region" description="Helical" evidence="10">
    <location>
        <begin position="9"/>
        <end position="30"/>
    </location>
</feature>
<organism evidence="13 14">
    <name type="scientific">Anaeromyces robustus</name>
    <dbReference type="NCBI Taxonomy" id="1754192"/>
    <lineage>
        <taxon>Eukaryota</taxon>
        <taxon>Fungi</taxon>
        <taxon>Fungi incertae sedis</taxon>
        <taxon>Chytridiomycota</taxon>
        <taxon>Chytridiomycota incertae sedis</taxon>
        <taxon>Neocallimastigomycetes</taxon>
        <taxon>Neocallimastigales</taxon>
        <taxon>Neocallimastigaceae</taxon>
        <taxon>Anaeromyces</taxon>
    </lineage>
</organism>
<comment type="caution">
    <text evidence="13">The sequence shown here is derived from an EMBL/GenBank/DDBJ whole genome shotgun (WGS) entry which is preliminary data.</text>
</comment>
<dbReference type="Pfam" id="PF00790">
    <property type="entry name" value="VHS"/>
    <property type="match status" value="1"/>
</dbReference>
<evidence type="ECO:0000313" key="14">
    <source>
        <dbReference type="Proteomes" id="UP000193944"/>
    </source>
</evidence>
<dbReference type="PROSITE" id="PS50178">
    <property type="entry name" value="ZF_FYVE"/>
    <property type="match status" value="1"/>
</dbReference>
<feature type="compositionally biased region" description="Polar residues" evidence="9">
    <location>
        <begin position="616"/>
        <end position="640"/>
    </location>
</feature>
<dbReference type="GO" id="GO:0010008">
    <property type="term" value="C:endosome membrane"/>
    <property type="evidence" value="ECO:0007669"/>
    <property type="project" value="UniProtKB-SubCell"/>
</dbReference>
<keyword evidence="10" id="KW-0472">Membrane</keyword>
<dbReference type="Pfam" id="PF01363">
    <property type="entry name" value="FYVE"/>
    <property type="match status" value="1"/>
</dbReference>
<feature type="compositionally biased region" description="Low complexity" evidence="9">
    <location>
        <begin position="593"/>
        <end position="609"/>
    </location>
</feature>
<dbReference type="GO" id="GO:0032456">
    <property type="term" value="P:endocytic recycling"/>
    <property type="evidence" value="ECO:0007669"/>
    <property type="project" value="TreeGrafter"/>
</dbReference>
<dbReference type="InterPro" id="IPR017073">
    <property type="entry name" value="HGS/VPS27"/>
</dbReference>
<dbReference type="Gene3D" id="1.20.5.1940">
    <property type="match status" value="1"/>
</dbReference>
<evidence type="ECO:0000256" key="4">
    <source>
        <dbReference type="ARBA" id="ARBA00022723"/>
    </source>
</evidence>
<dbReference type="PROSITE" id="PS50179">
    <property type="entry name" value="VHS"/>
    <property type="match status" value="1"/>
</dbReference>
<comment type="similarity">
    <text evidence="2">Belongs to the VPS27 family.</text>
</comment>
<dbReference type="SUPFAM" id="SSF48464">
    <property type="entry name" value="ENTH/VHS domain"/>
    <property type="match status" value="1"/>
</dbReference>
<dbReference type="EMBL" id="MCFG01000028">
    <property type="protein sequence ID" value="ORX85924.1"/>
    <property type="molecule type" value="Genomic_DNA"/>
</dbReference>
<dbReference type="AlphaFoldDB" id="A0A1Y1XKQ0"/>
<feature type="compositionally biased region" description="Pro residues" evidence="9">
    <location>
        <begin position="573"/>
        <end position="592"/>
    </location>
</feature>
<evidence type="ECO:0000256" key="8">
    <source>
        <dbReference type="PROSITE-ProRule" id="PRU00091"/>
    </source>
</evidence>
<sequence>MKYFTIKIIIYLFIHLFIYSFIHLFIYNLIERATSENIPGAEEDIVLNLDIADLIKSKKISAADAVNAFKKKLENSNPNVQLLTIKLLDCCIKNSGNHFLAKVSQREIVDSMATIIRSSITNPELKRVALTYFQNWAIAFRTKPDLYYLPNVYNELKREGHRFPAYTQSDVSGFLIDTETAPEWSDSSVCQRCRTNFTTFNRKHHCRKCGLTFCNDCCNKRIPLPSLGLTNPERVCESCYYKVTNPTYNTPDTPKQSSQNPDASFDFNDSEFYVNDYMDNFDSSNRHAAISSQEEDDIKRAIELSLKEAENNNKHSRNNSSIKRSKTLTEEDKPENSDDEEEQIRKAIEASLKEIKISDNNNNNYNNNTLGGSDSIASSNPDELLTTEIENIKLFSQLMEKISAEAPVKGLQAINDTQIQALHVQISSLHPKVMKNKNYYEEKYKKFNDIHEKLIVAKRLYDQILSQRLDAVRPGSTATYPNLYQSISTQSVQPQPQPQQPYTYTPYSLPPSGMAQPAVTSHEGNVEPTAQPAYINQYPSYLPPSSQSQPPMNYGQAPVASVPPTQPQGVPLQAPPPQPQPQPQQQPPPPQQPQQTTQPIPGQPQLQQPTMIPGQPMTQPQIAGQPPTQDMNLVNKQTLPYGNEYIPSNVPYVPQQQTPYLSMQPNAVSEVQQPPYAMAPGQVAQPQPQQPQPQQPIQQAPPPEPFEEKPLIEL</sequence>
<dbReference type="Gene3D" id="1.25.40.90">
    <property type="match status" value="1"/>
</dbReference>
<dbReference type="PANTHER" id="PTHR46275:SF1">
    <property type="entry name" value="HEPATOCYTE GROWTH FACTOR-REGULATED TYROSINE KINASE SUBSTRATE"/>
    <property type="match status" value="1"/>
</dbReference>
<comment type="subcellular location">
    <subcellularLocation>
        <location evidence="1">Endosome membrane</location>
        <topology evidence="1">Peripheral membrane protein</topology>
        <orientation evidence="1">Cytoplasmic side</orientation>
    </subcellularLocation>
</comment>
<feature type="region of interest" description="Disordered" evidence="9">
    <location>
        <begin position="309"/>
        <end position="343"/>
    </location>
</feature>
<dbReference type="OrthoDB" id="957735at2759"/>
<feature type="domain" description="VHS" evidence="12">
    <location>
        <begin position="35"/>
        <end position="164"/>
    </location>
</feature>
<keyword evidence="4" id="KW-0479">Metal-binding</keyword>
<feature type="compositionally biased region" description="Polar residues" evidence="9">
    <location>
        <begin position="661"/>
        <end position="672"/>
    </location>
</feature>
<evidence type="ECO:0000256" key="1">
    <source>
        <dbReference type="ARBA" id="ARBA00004125"/>
    </source>
</evidence>
<evidence type="ECO:0000259" key="12">
    <source>
        <dbReference type="PROSITE" id="PS50179"/>
    </source>
</evidence>
<dbReference type="SMART" id="SM00064">
    <property type="entry name" value="FYVE"/>
    <property type="match status" value="1"/>
</dbReference>
<accession>A0A1Y1XKQ0</accession>
<dbReference type="InterPro" id="IPR017455">
    <property type="entry name" value="Znf_FYVE-rel"/>
</dbReference>
<keyword evidence="10" id="KW-0812">Transmembrane</keyword>